<keyword evidence="4" id="KW-0238">DNA-binding</keyword>
<sequence length="185" mass="21617">MHSNVHDWLNEHGDYLYRFALARLKDTHQAEDAVQETMLAAIKHNSFAGDSSVRTWLTGILKHKVVDMQRKLIREQPISDIIDLDAGEESMDDFFDKTGHWLDKPQSFDMPDHALEQSQFLSVLDACMQKLPKKLKAIFMLRDVHEMENENICKELDITPTNAWVMLYRARMVLRKCLEMNWVKG</sequence>
<evidence type="ECO:0000256" key="4">
    <source>
        <dbReference type="ARBA" id="ARBA00023125"/>
    </source>
</evidence>
<keyword evidence="3" id="KW-0731">Sigma factor</keyword>
<evidence type="ECO:0000313" key="8">
    <source>
        <dbReference type="EMBL" id="TFW70350.1"/>
    </source>
</evidence>
<protein>
    <submittedName>
        <fullName evidence="8">RNA polymerase subunit sigma</fullName>
    </submittedName>
</protein>
<comment type="caution">
    <text evidence="8">The sequence shown here is derived from an EMBL/GenBank/DDBJ whole genome shotgun (WGS) entry which is preliminary data.</text>
</comment>
<accession>A0A4Y9VQE6</accession>
<dbReference type="Pfam" id="PF08281">
    <property type="entry name" value="Sigma70_r4_2"/>
    <property type="match status" value="1"/>
</dbReference>
<reference evidence="8 9" key="1">
    <citation type="submission" date="2018-02" db="EMBL/GenBank/DDBJ databases">
        <title>A novel lanthanide dependent methylotroph, Methylotenera sp. La3113.</title>
        <authorList>
            <person name="Lv H."/>
            <person name="Tani A."/>
        </authorList>
    </citation>
    <scope>NUCLEOTIDE SEQUENCE [LARGE SCALE GENOMIC DNA]</scope>
    <source>
        <strain evidence="8 9">La3113</strain>
    </source>
</reference>
<evidence type="ECO:0000259" key="6">
    <source>
        <dbReference type="Pfam" id="PF04542"/>
    </source>
</evidence>
<dbReference type="InterPro" id="IPR007627">
    <property type="entry name" value="RNA_pol_sigma70_r2"/>
</dbReference>
<dbReference type="Gene3D" id="1.10.1740.10">
    <property type="match status" value="1"/>
</dbReference>
<keyword evidence="9" id="KW-1185">Reference proteome</keyword>
<dbReference type="RefSeq" id="WP_135278595.1">
    <property type="nucleotide sequence ID" value="NZ_PQVH01000013.1"/>
</dbReference>
<proteinExistence type="inferred from homology"/>
<dbReference type="SUPFAM" id="SSF88659">
    <property type="entry name" value="Sigma3 and sigma4 domains of RNA polymerase sigma factors"/>
    <property type="match status" value="1"/>
</dbReference>
<evidence type="ECO:0000256" key="3">
    <source>
        <dbReference type="ARBA" id="ARBA00023082"/>
    </source>
</evidence>
<dbReference type="InterPro" id="IPR014284">
    <property type="entry name" value="RNA_pol_sigma-70_dom"/>
</dbReference>
<dbReference type="NCBIfam" id="TIGR02937">
    <property type="entry name" value="sigma70-ECF"/>
    <property type="match status" value="1"/>
</dbReference>
<evidence type="ECO:0000259" key="7">
    <source>
        <dbReference type="Pfam" id="PF08281"/>
    </source>
</evidence>
<comment type="similarity">
    <text evidence="1">Belongs to the sigma-70 factor family. ECF subfamily.</text>
</comment>
<evidence type="ECO:0000256" key="5">
    <source>
        <dbReference type="ARBA" id="ARBA00023163"/>
    </source>
</evidence>
<dbReference type="InterPro" id="IPR036388">
    <property type="entry name" value="WH-like_DNA-bd_sf"/>
</dbReference>
<gene>
    <name evidence="8" type="ORF">C3Y98_10800</name>
</gene>
<evidence type="ECO:0000313" key="9">
    <source>
        <dbReference type="Proteomes" id="UP000297706"/>
    </source>
</evidence>
<name>A0A4Y9VQE6_9PROT</name>
<dbReference type="Gene3D" id="1.10.10.10">
    <property type="entry name" value="Winged helix-like DNA-binding domain superfamily/Winged helix DNA-binding domain"/>
    <property type="match status" value="1"/>
</dbReference>
<evidence type="ECO:0000256" key="1">
    <source>
        <dbReference type="ARBA" id="ARBA00010641"/>
    </source>
</evidence>
<dbReference type="InterPro" id="IPR014289">
    <property type="entry name" value="RNA_pol_sigma-24-rel"/>
</dbReference>
<dbReference type="SUPFAM" id="SSF88946">
    <property type="entry name" value="Sigma2 domain of RNA polymerase sigma factors"/>
    <property type="match status" value="1"/>
</dbReference>
<feature type="domain" description="RNA polymerase sigma-70 region 2" evidence="6">
    <location>
        <begin position="10"/>
        <end position="71"/>
    </location>
</feature>
<dbReference type="GO" id="GO:0016987">
    <property type="term" value="F:sigma factor activity"/>
    <property type="evidence" value="ECO:0007669"/>
    <property type="project" value="UniProtKB-KW"/>
</dbReference>
<dbReference type="Proteomes" id="UP000297706">
    <property type="component" value="Unassembled WGS sequence"/>
</dbReference>
<dbReference type="EMBL" id="PQVH01000013">
    <property type="protein sequence ID" value="TFW70350.1"/>
    <property type="molecule type" value="Genomic_DNA"/>
</dbReference>
<dbReference type="InterPro" id="IPR039425">
    <property type="entry name" value="RNA_pol_sigma-70-like"/>
</dbReference>
<dbReference type="InterPro" id="IPR013324">
    <property type="entry name" value="RNA_pol_sigma_r3/r4-like"/>
</dbReference>
<dbReference type="AlphaFoldDB" id="A0A4Y9VQE6"/>
<dbReference type="GO" id="GO:0006352">
    <property type="term" value="P:DNA-templated transcription initiation"/>
    <property type="evidence" value="ECO:0007669"/>
    <property type="project" value="InterPro"/>
</dbReference>
<dbReference type="PANTHER" id="PTHR43133">
    <property type="entry name" value="RNA POLYMERASE ECF-TYPE SIGMA FACTO"/>
    <property type="match status" value="1"/>
</dbReference>
<dbReference type="OrthoDB" id="9782108at2"/>
<dbReference type="InterPro" id="IPR013249">
    <property type="entry name" value="RNA_pol_sigma70_r4_t2"/>
</dbReference>
<keyword evidence="5" id="KW-0804">Transcription</keyword>
<dbReference type="Pfam" id="PF04542">
    <property type="entry name" value="Sigma70_r2"/>
    <property type="match status" value="1"/>
</dbReference>
<evidence type="ECO:0000256" key="2">
    <source>
        <dbReference type="ARBA" id="ARBA00023015"/>
    </source>
</evidence>
<dbReference type="GO" id="GO:0003677">
    <property type="term" value="F:DNA binding"/>
    <property type="evidence" value="ECO:0007669"/>
    <property type="project" value="UniProtKB-KW"/>
</dbReference>
<feature type="domain" description="RNA polymerase sigma factor 70 region 4 type 2" evidence="7">
    <location>
        <begin position="124"/>
        <end position="172"/>
    </location>
</feature>
<keyword evidence="2" id="KW-0805">Transcription regulation</keyword>
<dbReference type="InterPro" id="IPR013325">
    <property type="entry name" value="RNA_pol_sigma_r2"/>
</dbReference>
<organism evidence="8 9">
    <name type="scientific">Methylotenera oryzisoli</name>
    <dbReference type="NCBI Taxonomy" id="2080758"/>
    <lineage>
        <taxon>Bacteria</taxon>
        <taxon>Pseudomonadati</taxon>
        <taxon>Pseudomonadota</taxon>
        <taxon>Betaproteobacteria</taxon>
        <taxon>Nitrosomonadales</taxon>
        <taxon>Methylophilaceae</taxon>
        <taxon>Methylotenera</taxon>
    </lineage>
</organism>
<dbReference type="NCBIfam" id="TIGR02943">
    <property type="entry name" value="Sig70_famx1"/>
    <property type="match status" value="1"/>
</dbReference>
<dbReference type="PANTHER" id="PTHR43133:SF8">
    <property type="entry name" value="RNA POLYMERASE SIGMA FACTOR HI_1459-RELATED"/>
    <property type="match status" value="1"/>
</dbReference>